<evidence type="ECO:0000256" key="1">
    <source>
        <dbReference type="ARBA" id="ARBA00004651"/>
    </source>
</evidence>
<dbReference type="InterPro" id="IPR051447">
    <property type="entry name" value="Lipoprotein-release_system"/>
</dbReference>
<keyword evidence="4 6" id="KW-1133">Transmembrane helix</keyword>
<dbReference type="InterPro" id="IPR025857">
    <property type="entry name" value="MacB_PCD"/>
</dbReference>
<comment type="subcellular location">
    <subcellularLocation>
        <location evidence="1">Cell membrane</location>
        <topology evidence="1">Multi-pass membrane protein</topology>
    </subcellularLocation>
</comment>
<feature type="transmembrane region" description="Helical" evidence="6">
    <location>
        <begin position="21"/>
        <end position="45"/>
    </location>
</feature>
<evidence type="ECO:0000256" key="5">
    <source>
        <dbReference type="ARBA" id="ARBA00023136"/>
    </source>
</evidence>
<keyword evidence="2" id="KW-1003">Cell membrane</keyword>
<gene>
    <name evidence="9" type="ORF">SAMN04488696_2930</name>
</gene>
<accession>A0A1I4UXE2</accession>
<name>A0A1I4UXE2_9EURY</name>
<evidence type="ECO:0000256" key="3">
    <source>
        <dbReference type="ARBA" id="ARBA00022692"/>
    </source>
</evidence>
<dbReference type="EMBL" id="FOUJ01000009">
    <property type="protein sequence ID" value="SFM93679.1"/>
    <property type="molecule type" value="Genomic_DNA"/>
</dbReference>
<dbReference type="InterPro" id="IPR003838">
    <property type="entry name" value="ABC3_permease_C"/>
</dbReference>
<evidence type="ECO:0000256" key="4">
    <source>
        <dbReference type="ARBA" id="ARBA00022989"/>
    </source>
</evidence>
<feature type="domain" description="ABC3 transporter permease C-terminal" evidence="7">
    <location>
        <begin position="276"/>
        <end position="392"/>
    </location>
</feature>
<keyword evidence="3 6" id="KW-0812">Transmembrane</keyword>
<dbReference type="GO" id="GO:0098797">
    <property type="term" value="C:plasma membrane protein complex"/>
    <property type="evidence" value="ECO:0007669"/>
    <property type="project" value="TreeGrafter"/>
</dbReference>
<reference evidence="10" key="1">
    <citation type="submission" date="2016-10" db="EMBL/GenBank/DDBJ databases">
        <authorList>
            <person name="Varghese N."/>
            <person name="Submissions S."/>
        </authorList>
    </citation>
    <scope>NUCLEOTIDE SEQUENCE [LARGE SCALE GENOMIC DNA]</scope>
    <source>
        <strain evidence="10">Mob M</strain>
    </source>
</reference>
<dbReference type="Pfam" id="PF02687">
    <property type="entry name" value="FtsX"/>
    <property type="match status" value="1"/>
</dbReference>
<evidence type="ECO:0000313" key="10">
    <source>
        <dbReference type="Proteomes" id="UP000198535"/>
    </source>
</evidence>
<feature type="transmembrane region" description="Helical" evidence="6">
    <location>
        <begin position="274"/>
        <end position="295"/>
    </location>
</feature>
<dbReference type="PANTHER" id="PTHR30489:SF0">
    <property type="entry name" value="LIPOPROTEIN-RELEASING SYSTEM TRANSMEMBRANE PROTEIN LOLE"/>
    <property type="match status" value="1"/>
</dbReference>
<dbReference type="RefSeq" id="WP_091938244.1">
    <property type="nucleotide sequence ID" value="NZ_FOUJ01000009.1"/>
</dbReference>
<evidence type="ECO:0000259" key="8">
    <source>
        <dbReference type="Pfam" id="PF12704"/>
    </source>
</evidence>
<protein>
    <submittedName>
        <fullName evidence="9">Putative ABC transport system permease protein</fullName>
    </submittedName>
</protein>
<dbReference type="STRING" id="487685.SAMN04488696_2930"/>
<organism evidence="9 10">
    <name type="scientific">Methanolobus profundi</name>
    <dbReference type="NCBI Taxonomy" id="487685"/>
    <lineage>
        <taxon>Archaea</taxon>
        <taxon>Methanobacteriati</taxon>
        <taxon>Methanobacteriota</taxon>
        <taxon>Stenosarchaea group</taxon>
        <taxon>Methanomicrobia</taxon>
        <taxon>Methanosarcinales</taxon>
        <taxon>Methanosarcinaceae</taxon>
        <taxon>Methanolobus</taxon>
    </lineage>
</organism>
<dbReference type="GO" id="GO:0044874">
    <property type="term" value="P:lipoprotein localization to outer membrane"/>
    <property type="evidence" value="ECO:0007669"/>
    <property type="project" value="TreeGrafter"/>
</dbReference>
<dbReference type="Pfam" id="PF12704">
    <property type="entry name" value="MacB_PCD"/>
    <property type="match status" value="1"/>
</dbReference>
<evidence type="ECO:0000256" key="6">
    <source>
        <dbReference type="SAM" id="Phobius"/>
    </source>
</evidence>
<keyword evidence="10" id="KW-1185">Reference proteome</keyword>
<evidence type="ECO:0000256" key="2">
    <source>
        <dbReference type="ARBA" id="ARBA00022475"/>
    </source>
</evidence>
<dbReference type="PANTHER" id="PTHR30489">
    <property type="entry name" value="LIPOPROTEIN-RELEASING SYSTEM TRANSMEMBRANE PROTEIN LOLE"/>
    <property type="match status" value="1"/>
</dbReference>
<feature type="domain" description="MacB-like periplasmic core" evidence="8">
    <location>
        <begin position="28"/>
        <end position="229"/>
    </location>
</feature>
<keyword evidence="5 6" id="KW-0472">Membrane</keyword>
<sequence length="400" mass="44239">MQSNDLKVMLFLAYKNLTKSKITFMVIVAVMAMSFLSITFFASIIDGLGYEFEEGMIRGQTGHLMIEPQEDELYISDSADLVKDIRRIPGVVGVARRLDASAVARHETIEIGNPVLFIEPENEKDVSDYWNSVIAGEYLSKRDTDELLIGANLVKSYAEEGDTQKRFDVEVGDRITLSFSNGFVKEYRIKGIYKTGSRFVDDKIIVNFEQYQLIFGSTDDIASNILIALPQRGMEGPYTEQIIDLGVSEQINQWQTKMGAVNQFVGSLQITNQITGTIGLLTAFATIYIIIFINVTNKRKQIGILKAVGIKKQIILGSYVLQSLTYGITGVIIGNIVMKLLLLLLSIHPLNMPIGPVIPILTTERLMTTSATLILASIVAGFFPSKKAADENILDAIFGG</sequence>
<dbReference type="AlphaFoldDB" id="A0A1I4UXE2"/>
<evidence type="ECO:0000313" key="9">
    <source>
        <dbReference type="EMBL" id="SFM93679.1"/>
    </source>
</evidence>
<dbReference type="Proteomes" id="UP000198535">
    <property type="component" value="Unassembled WGS sequence"/>
</dbReference>
<evidence type="ECO:0000259" key="7">
    <source>
        <dbReference type="Pfam" id="PF02687"/>
    </source>
</evidence>
<dbReference type="OrthoDB" id="116846at2157"/>
<proteinExistence type="predicted"/>
<feature type="transmembrane region" description="Helical" evidence="6">
    <location>
        <begin position="316"/>
        <end position="345"/>
    </location>
</feature>